<evidence type="ECO:0000256" key="12">
    <source>
        <dbReference type="ARBA" id="ARBA00022989"/>
    </source>
</evidence>
<keyword evidence="8" id="KW-0808">Transferase</keyword>
<feature type="transmembrane region" description="Helical" evidence="17">
    <location>
        <begin position="452"/>
        <end position="473"/>
    </location>
</feature>
<comment type="caution">
    <text evidence="20">The sequence shown here is derived from an EMBL/GenBank/DDBJ whole genome shotgun (WGS) entry which is preliminary data.</text>
</comment>
<feature type="transmembrane region" description="Helical" evidence="17">
    <location>
        <begin position="208"/>
        <end position="225"/>
    </location>
</feature>
<dbReference type="PANTHER" id="PTHR13872">
    <property type="entry name" value="DOLICHYL-DIPHOSPHOOLIGOSACCHARIDE--PROTEIN GLYCOSYLTRANSFERASE SUBUNIT"/>
    <property type="match status" value="1"/>
</dbReference>
<sequence>MIFMDKSKIMSILKSVAIILVIVCFVSFLRFQSADLSTLPTDQQAYYKDSNGLPYFTEMDSYYNLRMTQDFLDYGHLGDTINNGTPWDTLSYAPEGRNAEYPPMIVYVTAFLYYMANMFSNMSLMKVAFYASAIIAPLAPIPAFIIVKRITNNYGGTTAALIVALAPNYFSHTFAGFFDTDMFNVVLPLFMILFFIESIKSSKLAYRIVYIVLTVLSMVLFSLAWDGYIFYIAMLIIFMIIYLILSFVLNIDLIKPRKDYSNILSWFVNQKEIFSIVMIVIIGIIGLGVTNGFGSLIDAPFELIGLTKLQSAISSTAFPNVAISIAELQIPNLLSGGIAGAFSANAGGIINGVGGVVAVFGAFTILILFAHSLLKLRSYRTGKYANKKPPKGKRESASKVKESNGTFISNAVSNIDSLSDVNKIKRETLLYLTLFSVWILLSAIAVTQGSRFIMVLMIPLGLCVGLFVGYAVMYIRDKLNDKNKLMVIAVAGLLLTFYPIIQTFMVFYPLYKISSTMSFIIPIIILVAGIGISALLIYGFKDIKSSRFAKPAVMLILMFAIVSPTVFGAYQVSESVVPSTSDPMWDSMTWIKENTTNVTTLTSWWDFGYLFEVASERPTLFDGGSQTGIRAFWTGKAMATNDTNLSAAIFEMLAYSGDEATELLDNYTHDSGKSVEILESTLTLTSEEAKNRMVNSYGLTSVQADNVVNLTHPENPVPVIFVASSDMLQKAGWWTYFGSWDFDTKNSSGYQYLMPQKPVKMESIGNGKYQANITNLEEEGIFHKTVITKGAENNTTNATTKTVFANGTPVKTQNNTTFNPFSINKLIVIEDNIIWKNETINESGNYTLLVMGENGTYTSIIMSKELENAMFTKLFILTGFGQKAYELVHMEEGVSLWKISGINTLKNETGSTNSSR</sequence>
<dbReference type="EMBL" id="NIZT01000038">
    <property type="protein sequence ID" value="RBQ22843.1"/>
    <property type="molecule type" value="Genomic_DNA"/>
</dbReference>
<keyword evidence="10" id="KW-0479">Metal-binding</keyword>
<evidence type="ECO:0000256" key="1">
    <source>
        <dbReference type="ARBA" id="ARBA00001936"/>
    </source>
</evidence>
<evidence type="ECO:0000256" key="6">
    <source>
        <dbReference type="ARBA" id="ARBA00012602"/>
    </source>
</evidence>
<keyword evidence="9 17" id="KW-0812">Transmembrane</keyword>
<feature type="transmembrane region" description="Helical" evidence="17">
    <location>
        <begin position="519"/>
        <end position="540"/>
    </location>
</feature>
<evidence type="ECO:0000256" key="8">
    <source>
        <dbReference type="ARBA" id="ARBA00022679"/>
    </source>
</evidence>
<comment type="similarity">
    <text evidence="5">Belongs to the STT3 family.</text>
</comment>
<proteinExistence type="inferred from homology"/>
<organism evidence="20 21">
    <name type="scientific">Candidatus Methanobinarius endosymbioticus</name>
    <dbReference type="NCBI Taxonomy" id="2006182"/>
    <lineage>
        <taxon>Archaea</taxon>
        <taxon>Methanobacteriati</taxon>
        <taxon>Methanobacteriota</taxon>
        <taxon>Methanomada group</taxon>
        <taxon>Methanobacteria</taxon>
        <taxon>Methanobacteriales</taxon>
        <taxon>Methanobacteriaceae</taxon>
        <taxon>Candidatus Methanobinarius</taxon>
    </lineage>
</organism>
<feature type="transmembrane region" description="Helical" evidence="17">
    <location>
        <begin position="174"/>
        <end position="196"/>
    </location>
</feature>
<evidence type="ECO:0000256" key="9">
    <source>
        <dbReference type="ARBA" id="ARBA00022692"/>
    </source>
</evidence>
<evidence type="ECO:0000256" key="17">
    <source>
        <dbReference type="SAM" id="Phobius"/>
    </source>
</evidence>
<dbReference type="EC" id="2.4.99.21" evidence="6"/>
<dbReference type="GO" id="GO:0046872">
    <property type="term" value="F:metal ion binding"/>
    <property type="evidence" value="ECO:0007669"/>
    <property type="project" value="UniProtKB-KW"/>
</dbReference>
<protein>
    <recommendedName>
        <fullName evidence="6">dolichyl-phosphooligosaccharide-protein glycotransferase</fullName>
        <ecNumber evidence="6">2.4.99.21</ecNumber>
    </recommendedName>
    <alternativeName>
        <fullName evidence="15">Oligosaccharyl transferase</fullName>
    </alternativeName>
</protein>
<feature type="transmembrane region" description="Helical" evidence="17">
    <location>
        <begin position="552"/>
        <end position="570"/>
    </location>
</feature>
<feature type="transmembrane region" description="Helical" evidence="17">
    <location>
        <begin position="273"/>
        <end position="293"/>
    </location>
</feature>
<feature type="transmembrane region" description="Helical" evidence="17">
    <location>
        <begin position="127"/>
        <end position="147"/>
    </location>
</feature>
<comment type="subcellular location">
    <subcellularLocation>
        <location evidence="3">Cell membrane</location>
        <topology evidence="3">Multi-pass membrane protein</topology>
    </subcellularLocation>
</comment>
<dbReference type="GO" id="GO:0004576">
    <property type="term" value="F:oligosaccharyl transferase activity"/>
    <property type="evidence" value="ECO:0007669"/>
    <property type="project" value="InterPro"/>
</dbReference>
<dbReference type="InterPro" id="IPR048999">
    <property type="entry name" value="STT3-PglB_core"/>
</dbReference>
<dbReference type="UniPathway" id="UPA00378"/>
<keyword evidence="21" id="KW-1185">Reference proteome</keyword>
<feature type="transmembrane region" description="Helical" evidence="17">
    <location>
        <begin position="349"/>
        <end position="374"/>
    </location>
</feature>
<evidence type="ECO:0000256" key="2">
    <source>
        <dbReference type="ARBA" id="ARBA00001946"/>
    </source>
</evidence>
<evidence type="ECO:0000256" key="4">
    <source>
        <dbReference type="ARBA" id="ARBA00004922"/>
    </source>
</evidence>
<evidence type="ECO:0000313" key="20">
    <source>
        <dbReference type="EMBL" id="RBQ22843.1"/>
    </source>
</evidence>
<dbReference type="PANTHER" id="PTHR13872:SF1">
    <property type="entry name" value="DOLICHYL-DIPHOSPHOOLIGOSACCHARIDE--PROTEIN GLYCOSYLTRANSFERASE SUBUNIT STT3B"/>
    <property type="match status" value="1"/>
</dbReference>
<keyword evidence="11" id="KW-0460">Magnesium</keyword>
<evidence type="ECO:0000259" key="19">
    <source>
        <dbReference type="Pfam" id="PF21436"/>
    </source>
</evidence>
<dbReference type="InterPro" id="IPR048307">
    <property type="entry name" value="STT3_N"/>
</dbReference>
<evidence type="ECO:0000256" key="7">
    <source>
        <dbReference type="ARBA" id="ARBA00022676"/>
    </source>
</evidence>
<dbReference type="Pfam" id="PF21436">
    <property type="entry name" value="STT3-PglB_core"/>
    <property type="match status" value="1"/>
</dbReference>
<evidence type="ECO:0000259" key="18">
    <source>
        <dbReference type="Pfam" id="PF02516"/>
    </source>
</evidence>
<keyword evidence="7" id="KW-0328">Glycosyltransferase</keyword>
<feature type="transmembrane region" description="Helical" evidence="17">
    <location>
        <begin position="428"/>
        <end position="446"/>
    </location>
</feature>
<evidence type="ECO:0000256" key="3">
    <source>
        <dbReference type="ARBA" id="ARBA00004651"/>
    </source>
</evidence>
<feature type="domain" description="Oligosaccharyl transferase STT3 N-terminal" evidence="18">
    <location>
        <begin position="33"/>
        <end position="479"/>
    </location>
</feature>
<comment type="pathway">
    <text evidence="4">Protein modification; protein glycosylation.</text>
</comment>
<feature type="domain" description="STT3/PglB/AglB core" evidence="19">
    <location>
        <begin position="602"/>
        <end position="684"/>
    </location>
</feature>
<evidence type="ECO:0000256" key="16">
    <source>
        <dbReference type="ARBA" id="ARBA00034066"/>
    </source>
</evidence>
<comment type="cofactor">
    <cofactor evidence="1">
        <name>Mn(2+)</name>
        <dbReference type="ChEBI" id="CHEBI:29035"/>
    </cofactor>
</comment>
<evidence type="ECO:0000256" key="13">
    <source>
        <dbReference type="ARBA" id="ARBA00023136"/>
    </source>
</evidence>
<evidence type="ECO:0000256" key="11">
    <source>
        <dbReference type="ARBA" id="ARBA00022842"/>
    </source>
</evidence>
<keyword evidence="14" id="KW-0464">Manganese</keyword>
<evidence type="ECO:0000256" key="10">
    <source>
        <dbReference type="ARBA" id="ARBA00022723"/>
    </source>
</evidence>
<evidence type="ECO:0000256" key="15">
    <source>
        <dbReference type="ARBA" id="ARBA00030679"/>
    </source>
</evidence>
<accession>A0A366MAI5</accession>
<comment type="cofactor">
    <cofactor evidence="2">
        <name>Mg(2+)</name>
        <dbReference type="ChEBI" id="CHEBI:18420"/>
    </cofactor>
</comment>
<dbReference type="InterPro" id="IPR003674">
    <property type="entry name" value="Oligo_trans_STT3"/>
</dbReference>
<feature type="transmembrane region" description="Helical" evidence="17">
    <location>
        <begin position="101"/>
        <end position="120"/>
    </location>
</feature>
<dbReference type="Pfam" id="PF02516">
    <property type="entry name" value="STT3"/>
    <property type="match status" value="1"/>
</dbReference>
<feature type="transmembrane region" description="Helical" evidence="17">
    <location>
        <begin position="231"/>
        <end position="253"/>
    </location>
</feature>
<name>A0A366MAI5_9EURY</name>
<evidence type="ECO:0000256" key="5">
    <source>
        <dbReference type="ARBA" id="ARBA00010810"/>
    </source>
</evidence>
<dbReference type="Proteomes" id="UP000253099">
    <property type="component" value="Unassembled WGS sequence"/>
</dbReference>
<gene>
    <name evidence="20" type="ORF">ALNOE001_14130</name>
</gene>
<dbReference type="Gene3D" id="3.40.50.12610">
    <property type="match status" value="1"/>
</dbReference>
<feature type="transmembrane region" description="Helical" evidence="17">
    <location>
        <begin position="485"/>
        <end position="507"/>
    </location>
</feature>
<keyword evidence="13 17" id="KW-0472">Membrane</keyword>
<evidence type="ECO:0000313" key="21">
    <source>
        <dbReference type="Proteomes" id="UP000253099"/>
    </source>
</evidence>
<comment type="catalytic activity">
    <reaction evidence="16">
        <text>an archaeal dolichyl phosphooligosaccharide + [protein]-L-asparagine = an archaeal dolichyl phosphate + a glycoprotein with the oligosaccharide chain attached by N-beta-D-glycosyl linkage to a protein L-asparagine.</text>
        <dbReference type="EC" id="2.4.99.21"/>
    </reaction>
</comment>
<dbReference type="GO" id="GO:0005886">
    <property type="term" value="C:plasma membrane"/>
    <property type="evidence" value="ECO:0007669"/>
    <property type="project" value="UniProtKB-SubCell"/>
</dbReference>
<evidence type="ECO:0000256" key="14">
    <source>
        <dbReference type="ARBA" id="ARBA00023211"/>
    </source>
</evidence>
<keyword evidence="12 17" id="KW-1133">Transmembrane helix</keyword>
<reference evidence="20 21" key="1">
    <citation type="submission" date="2018-06" db="EMBL/GenBank/DDBJ databases">
        <title>Genomic insight into two independent archaeal endosymbiosis events.</title>
        <authorList>
            <person name="Lind A.E."/>
            <person name="Lewis W.H."/>
            <person name="Spang A."/>
            <person name="Guy L."/>
            <person name="Embley M.T."/>
            <person name="Ettema T.J.G."/>
        </authorList>
    </citation>
    <scope>NUCLEOTIDE SEQUENCE [LARGE SCALE GENOMIC DNA]</scope>
    <source>
        <strain evidence="20">NOE</strain>
    </source>
</reference>
<dbReference type="AlphaFoldDB" id="A0A366MAI5"/>
<feature type="transmembrane region" description="Helical" evidence="17">
    <location>
        <begin position="12"/>
        <end position="31"/>
    </location>
</feature>